<sequence>MNLDTVSCQSPTTAPAAGPFLRAAPEDLAYSLTLPAAPRSPGVARAVTRTVLPAHGLAEATDAVVQVVGELAACACRFSTTEVYVSLRYRDSALRVTVYDGHARHANAHLGAACDLYRRVSLRVLDRVVRACHGEWGIGGDRESGVGTRMWAVLPHAGASGYLSGDRTYE</sequence>
<organism evidence="1 2">
    <name type="scientific">Streptomyces galilaeus</name>
    <dbReference type="NCBI Taxonomy" id="33899"/>
    <lineage>
        <taxon>Bacteria</taxon>
        <taxon>Bacillati</taxon>
        <taxon>Actinomycetota</taxon>
        <taxon>Actinomycetes</taxon>
        <taxon>Kitasatosporales</taxon>
        <taxon>Streptomycetaceae</taxon>
        <taxon>Streptomyces</taxon>
    </lineage>
</organism>
<gene>
    <name evidence="1" type="ORF">ACKI1S_22060</name>
</gene>
<protein>
    <submittedName>
        <fullName evidence="1">ATP-binding protein</fullName>
    </submittedName>
</protein>
<dbReference type="Gene3D" id="3.30.565.10">
    <property type="entry name" value="Histidine kinase-like ATPase, C-terminal domain"/>
    <property type="match status" value="1"/>
</dbReference>
<name>A0ABW9ILF2_STRGJ</name>
<dbReference type="GO" id="GO:0005524">
    <property type="term" value="F:ATP binding"/>
    <property type="evidence" value="ECO:0007669"/>
    <property type="project" value="UniProtKB-KW"/>
</dbReference>
<accession>A0ABW9ILF2</accession>
<dbReference type="Proteomes" id="UP001631993">
    <property type="component" value="Unassembled WGS sequence"/>
</dbReference>
<proteinExistence type="predicted"/>
<keyword evidence="1" id="KW-0067">ATP-binding</keyword>
<reference evidence="1 2" key="1">
    <citation type="submission" date="2024-12" db="EMBL/GenBank/DDBJ databases">
        <title>Forecasting of Potato common scab and diversities of Pathogenic streptomyces spp. in china.</title>
        <authorList>
            <person name="Handique U."/>
            <person name="Wu J."/>
        </authorList>
    </citation>
    <scope>NUCLEOTIDE SEQUENCE [LARGE SCALE GENOMIC DNA]</scope>
    <source>
        <strain evidence="1 2">ZRIMU1585</strain>
    </source>
</reference>
<keyword evidence="2" id="KW-1185">Reference proteome</keyword>
<keyword evidence="1" id="KW-0547">Nucleotide-binding</keyword>
<comment type="caution">
    <text evidence="1">The sequence shown here is derived from an EMBL/GenBank/DDBJ whole genome shotgun (WGS) entry which is preliminary data.</text>
</comment>
<dbReference type="InterPro" id="IPR036890">
    <property type="entry name" value="HATPase_C_sf"/>
</dbReference>
<evidence type="ECO:0000313" key="1">
    <source>
        <dbReference type="EMBL" id="MFM9648833.1"/>
    </source>
</evidence>
<evidence type="ECO:0000313" key="2">
    <source>
        <dbReference type="Proteomes" id="UP001631993"/>
    </source>
</evidence>
<dbReference type="EMBL" id="JBJVNE010000010">
    <property type="protein sequence ID" value="MFM9648833.1"/>
    <property type="molecule type" value="Genomic_DNA"/>
</dbReference>
<dbReference type="RefSeq" id="WP_369278597.1">
    <property type="nucleotide sequence ID" value="NZ_JBJVMW010000007.1"/>
</dbReference>